<evidence type="ECO:0000313" key="1">
    <source>
        <dbReference type="EMBL" id="GBM61691.1"/>
    </source>
</evidence>
<protein>
    <submittedName>
        <fullName evidence="1">Uncharacterized protein</fullName>
    </submittedName>
</protein>
<sequence length="88" mass="10372">MPTTQRTPERFFMCQDYQRVRIGPDAYGELCDSQELEIAHRVISTLRQSSRRMELKVILQRRSPLTAFENNAARRQIYGNNCQNEHAE</sequence>
<dbReference type="EMBL" id="BGPR01001780">
    <property type="protein sequence ID" value="GBM61691.1"/>
    <property type="molecule type" value="Genomic_DNA"/>
</dbReference>
<organism evidence="1 2">
    <name type="scientific">Araneus ventricosus</name>
    <name type="common">Orbweaver spider</name>
    <name type="synonym">Epeira ventricosa</name>
    <dbReference type="NCBI Taxonomy" id="182803"/>
    <lineage>
        <taxon>Eukaryota</taxon>
        <taxon>Metazoa</taxon>
        <taxon>Ecdysozoa</taxon>
        <taxon>Arthropoda</taxon>
        <taxon>Chelicerata</taxon>
        <taxon>Arachnida</taxon>
        <taxon>Araneae</taxon>
        <taxon>Araneomorphae</taxon>
        <taxon>Entelegynae</taxon>
        <taxon>Araneoidea</taxon>
        <taxon>Araneidae</taxon>
        <taxon>Araneus</taxon>
    </lineage>
</organism>
<keyword evidence="2" id="KW-1185">Reference proteome</keyword>
<comment type="caution">
    <text evidence="1">The sequence shown here is derived from an EMBL/GenBank/DDBJ whole genome shotgun (WGS) entry which is preliminary data.</text>
</comment>
<proteinExistence type="predicted"/>
<gene>
    <name evidence="1" type="ORF">AVEN_57122_1</name>
</gene>
<evidence type="ECO:0000313" key="2">
    <source>
        <dbReference type="Proteomes" id="UP000499080"/>
    </source>
</evidence>
<name>A0A4Y2H901_ARAVE</name>
<dbReference type="AlphaFoldDB" id="A0A4Y2H901"/>
<dbReference type="Proteomes" id="UP000499080">
    <property type="component" value="Unassembled WGS sequence"/>
</dbReference>
<reference evidence="1 2" key="1">
    <citation type="journal article" date="2019" name="Sci. Rep.">
        <title>Orb-weaving spider Araneus ventricosus genome elucidates the spidroin gene catalogue.</title>
        <authorList>
            <person name="Kono N."/>
            <person name="Nakamura H."/>
            <person name="Ohtoshi R."/>
            <person name="Moran D.A.P."/>
            <person name="Shinohara A."/>
            <person name="Yoshida Y."/>
            <person name="Fujiwara M."/>
            <person name="Mori M."/>
            <person name="Tomita M."/>
            <person name="Arakawa K."/>
        </authorList>
    </citation>
    <scope>NUCLEOTIDE SEQUENCE [LARGE SCALE GENOMIC DNA]</scope>
</reference>
<accession>A0A4Y2H901</accession>